<name>A0A8J2JS48_9HEXA</name>
<dbReference type="AlphaFoldDB" id="A0A8J2JS48"/>
<evidence type="ECO:0000313" key="1">
    <source>
        <dbReference type="EMBL" id="CAG7687313.1"/>
    </source>
</evidence>
<accession>A0A8J2JS48</accession>
<comment type="caution">
    <text evidence="1">The sequence shown here is derived from an EMBL/GenBank/DDBJ whole genome shotgun (WGS) entry which is preliminary data.</text>
</comment>
<keyword evidence="2" id="KW-1185">Reference proteome</keyword>
<gene>
    <name evidence="1" type="ORF">AFUS01_LOCUS3248</name>
</gene>
<reference evidence="1" key="1">
    <citation type="submission" date="2021-06" db="EMBL/GenBank/DDBJ databases">
        <authorList>
            <person name="Hodson N. C."/>
            <person name="Mongue J. A."/>
            <person name="Jaron S. K."/>
        </authorList>
    </citation>
    <scope>NUCLEOTIDE SEQUENCE</scope>
</reference>
<proteinExistence type="predicted"/>
<dbReference type="EMBL" id="CAJVCH010019469">
    <property type="protein sequence ID" value="CAG7687313.1"/>
    <property type="molecule type" value="Genomic_DNA"/>
</dbReference>
<evidence type="ECO:0000313" key="2">
    <source>
        <dbReference type="Proteomes" id="UP000708208"/>
    </source>
</evidence>
<dbReference type="OrthoDB" id="619536at2759"/>
<organism evidence="1 2">
    <name type="scientific">Allacma fusca</name>
    <dbReference type="NCBI Taxonomy" id="39272"/>
    <lineage>
        <taxon>Eukaryota</taxon>
        <taxon>Metazoa</taxon>
        <taxon>Ecdysozoa</taxon>
        <taxon>Arthropoda</taxon>
        <taxon>Hexapoda</taxon>
        <taxon>Collembola</taxon>
        <taxon>Symphypleona</taxon>
        <taxon>Sminthuridae</taxon>
        <taxon>Allacma</taxon>
    </lineage>
</organism>
<dbReference type="Proteomes" id="UP000708208">
    <property type="component" value="Unassembled WGS sequence"/>
</dbReference>
<protein>
    <submittedName>
        <fullName evidence="1">Uncharacterized protein</fullName>
    </submittedName>
</protein>
<sequence length="244" mass="27768">MSHLSLSVSYENNYLKKTQRLTKQYFIKPDYFYRSCSFSDCSEFGNSRIMLIITIYETKIDPEEYQKNFNVRVLNHIDMKTGVKAILRSSSKDGHILTVSAWLMLLGELADDIVNKPQWEDLIITDLVYDEVVEEMVDGKVSKLKPGVEVRSERIFRCHHGIMDGASFLQMTSVMTHGGFPFSADPKIPLFSGITNHSWSRPINLEKIKEIKSVTRNSVPTILANVIAGALRKRDESLPCSQEG</sequence>